<dbReference type="SUPFAM" id="SSF49899">
    <property type="entry name" value="Concanavalin A-like lectins/glucanases"/>
    <property type="match status" value="1"/>
</dbReference>
<dbReference type="CDD" id="cd00413">
    <property type="entry name" value="Glyco_hydrolase_16"/>
    <property type="match status" value="1"/>
</dbReference>
<keyword evidence="2" id="KW-0732">Signal</keyword>
<dbReference type="Pfam" id="PF00722">
    <property type="entry name" value="Glyco_hydro_16"/>
    <property type="match status" value="1"/>
</dbReference>
<organism evidence="4 5">
    <name type="scientific">Phaeosphaeria nodorum (strain SN15 / ATCC MYA-4574 / FGSC 10173)</name>
    <name type="common">Glume blotch fungus</name>
    <name type="synonym">Parastagonospora nodorum</name>
    <dbReference type="NCBI Taxonomy" id="321614"/>
    <lineage>
        <taxon>Eukaryota</taxon>
        <taxon>Fungi</taxon>
        <taxon>Dikarya</taxon>
        <taxon>Ascomycota</taxon>
        <taxon>Pezizomycotina</taxon>
        <taxon>Dothideomycetes</taxon>
        <taxon>Pleosporomycetidae</taxon>
        <taxon>Pleosporales</taxon>
        <taxon>Pleosporineae</taxon>
        <taxon>Phaeosphaeriaceae</taxon>
        <taxon>Parastagonospora</taxon>
    </lineage>
</organism>
<dbReference type="KEGG" id="pno:SNOG_09441"/>
<dbReference type="EMBL" id="CP069033">
    <property type="protein sequence ID" value="QRD00920.1"/>
    <property type="molecule type" value="Genomic_DNA"/>
</dbReference>
<evidence type="ECO:0000256" key="2">
    <source>
        <dbReference type="SAM" id="SignalP"/>
    </source>
</evidence>
<name>A0A7U2I3Z1_PHANO</name>
<keyword evidence="5" id="KW-1185">Reference proteome</keyword>
<reference evidence="5" key="1">
    <citation type="journal article" date="2021" name="BMC Genomics">
        <title>Chromosome-level genome assembly and manually-curated proteome of model necrotroph Parastagonospora nodorum Sn15 reveals a genome-wide trove of candidate effector homologs, and redundancy of virulence-related functions within an accessory chromosome.</title>
        <authorList>
            <person name="Bertazzoni S."/>
            <person name="Jones D.A.B."/>
            <person name="Phan H.T."/>
            <person name="Tan K.-C."/>
            <person name="Hane J.K."/>
        </authorList>
    </citation>
    <scope>NUCLEOTIDE SEQUENCE [LARGE SCALE GENOMIC DNA]</scope>
    <source>
        <strain evidence="5">SN15 / ATCC MYA-4574 / FGSC 10173)</strain>
    </source>
</reference>
<dbReference type="InterPro" id="IPR013320">
    <property type="entry name" value="ConA-like_dom_sf"/>
</dbReference>
<keyword evidence="1" id="KW-0812">Transmembrane</keyword>
<sequence>MIPLKLTLRFGTIWMLILCLYVQGTLALCECGYRVHYGGDAAQYPRTILYTEALHVNFRALHDFADSKDWKIKYVRFNYDPSSGRYGKRVAAENIVPNPVANPNQGWDSASKQGPDVDSGLQLIVRSQITNGLVSVAQIQSKRDDAQFGSFRTFMKTTSISGTCASHFWYNSDSKEIDMEMLSRQQGVKQSNPYPANLVVHSDASVADGNDARNTAGFIEGKMGVVPSDGFHEYRYDWSENLVSFYLDGSWMGDLNQSVPAVPGVFQISHWSDGNPNWTAGPPAQDAILTVAYFMGYFNSTDAKRNREYNALCGGGQGDDKICDVPDYKGMANSGGKGPMFVGVSQNETGERHNSASQFKGSVATPLVIFCAIIAIFIAM</sequence>
<dbReference type="OrthoDB" id="25131at2759"/>
<dbReference type="GO" id="GO:0004553">
    <property type="term" value="F:hydrolase activity, hydrolyzing O-glycosyl compounds"/>
    <property type="evidence" value="ECO:0007669"/>
    <property type="project" value="InterPro"/>
</dbReference>
<dbReference type="RefSeq" id="XP_001799734.1">
    <property type="nucleotide sequence ID" value="XM_001799682.1"/>
</dbReference>
<dbReference type="AlphaFoldDB" id="A0A7U2I3Z1"/>
<dbReference type="VEuPathDB" id="FungiDB:JI435_094410"/>
<feature type="chain" id="PRO_5034578717" description="GH16 domain-containing protein" evidence="2">
    <location>
        <begin position="28"/>
        <end position="380"/>
    </location>
</feature>
<evidence type="ECO:0000313" key="5">
    <source>
        <dbReference type="Proteomes" id="UP000663193"/>
    </source>
</evidence>
<dbReference type="PANTHER" id="PTHR38121">
    <property type="entry name" value="GH16 DOMAIN-CONTAINING PROTEIN"/>
    <property type="match status" value="1"/>
</dbReference>
<keyword evidence="1" id="KW-1133">Transmembrane helix</keyword>
<evidence type="ECO:0000256" key="1">
    <source>
        <dbReference type="SAM" id="Phobius"/>
    </source>
</evidence>
<protein>
    <recommendedName>
        <fullName evidence="3">GH16 domain-containing protein</fullName>
    </recommendedName>
</protein>
<feature type="transmembrane region" description="Helical" evidence="1">
    <location>
        <begin position="361"/>
        <end position="379"/>
    </location>
</feature>
<accession>A0A7U2I3Z1</accession>
<feature type="domain" description="GH16" evidence="3">
    <location>
        <begin position="37"/>
        <end position="302"/>
    </location>
</feature>
<dbReference type="PROSITE" id="PS51762">
    <property type="entry name" value="GH16_2"/>
    <property type="match status" value="1"/>
</dbReference>
<proteinExistence type="predicted"/>
<evidence type="ECO:0000313" key="4">
    <source>
        <dbReference type="EMBL" id="QRD00920.1"/>
    </source>
</evidence>
<gene>
    <name evidence="4" type="ORF">JI435_094410</name>
</gene>
<dbReference type="Proteomes" id="UP000663193">
    <property type="component" value="Chromosome 11"/>
</dbReference>
<feature type="signal peptide" evidence="2">
    <location>
        <begin position="1"/>
        <end position="27"/>
    </location>
</feature>
<keyword evidence="1" id="KW-0472">Membrane</keyword>
<dbReference type="InterPro" id="IPR000757">
    <property type="entry name" value="Beta-glucanase-like"/>
</dbReference>
<dbReference type="GO" id="GO:0005975">
    <property type="term" value="P:carbohydrate metabolic process"/>
    <property type="evidence" value="ECO:0007669"/>
    <property type="project" value="InterPro"/>
</dbReference>
<evidence type="ECO:0000259" key="3">
    <source>
        <dbReference type="PROSITE" id="PS51762"/>
    </source>
</evidence>
<dbReference type="Gene3D" id="2.60.120.200">
    <property type="match status" value="1"/>
</dbReference>
<dbReference type="PANTHER" id="PTHR38121:SF5">
    <property type="entry name" value="GH16 DOMAIN-CONTAINING PROTEIN"/>
    <property type="match status" value="1"/>
</dbReference>